<feature type="non-terminal residue" evidence="2">
    <location>
        <position position="90"/>
    </location>
</feature>
<gene>
    <name evidence="2" type="ORF">METZ01_LOCUS516805</name>
</gene>
<dbReference type="SUPFAM" id="SSF53328">
    <property type="entry name" value="Formyltransferase"/>
    <property type="match status" value="1"/>
</dbReference>
<organism evidence="2">
    <name type="scientific">marine metagenome</name>
    <dbReference type="NCBI Taxonomy" id="408172"/>
    <lineage>
        <taxon>unclassified sequences</taxon>
        <taxon>metagenomes</taxon>
        <taxon>ecological metagenomes</taxon>
    </lineage>
</organism>
<dbReference type="Pfam" id="PF00551">
    <property type="entry name" value="Formyl_trans_N"/>
    <property type="match status" value="1"/>
</dbReference>
<dbReference type="InterPro" id="IPR002376">
    <property type="entry name" value="Formyl_transf_N"/>
</dbReference>
<dbReference type="EMBL" id="UINC01231426">
    <property type="protein sequence ID" value="SVE63951.1"/>
    <property type="molecule type" value="Genomic_DNA"/>
</dbReference>
<dbReference type="GO" id="GO:0005829">
    <property type="term" value="C:cytosol"/>
    <property type="evidence" value="ECO:0007669"/>
    <property type="project" value="TreeGrafter"/>
</dbReference>
<dbReference type="Gene3D" id="3.40.50.170">
    <property type="entry name" value="Formyl transferase, N-terminal domain"/>
    <property type="match status" value="1"/>
</dbReference>
<reference evidence="2" key="1">
    <citation type="submission" date="2018-05" db="EMBL/GenBank/DDBJ databases">
        <authorList>
            <person name="Lanie J.A."/>
            <person name="Ng W.-L."/>
            <person name="Kazmierczak K.M."/>
            <person name="Andrzejewski T.M."/>
            <person name="Davidsen T.M."/>
            <person name="Wayne K.J."/>
            <person name="Tettelin H."/>
            <person name="Glass J.I."/>
            <person name="Rusch D."/>
            <person name="Podicherti R."/>
            <person name="Tsui H.-C.T."/>
            <person name="Winkler M.E."/>
        </authorList>
    </citation>
    <scope>NUCLEOTIDE SEQUENCE</scope>
</reference>
<accession>A0A383F4P5</accession>
<evidence type="ECO:0000313" key="2">
    <source>
        <dbReference type="EMBL" id="SVE63951.1"/>
    </source>
</evidence>
<dbReference type="PANTHER" id="PTHR11138:SF5">
    <property type="entry name" value="METHIONYL-TRNA FORMYLTRANSFERASE, MITOCHONDRIAL"/>
    <property type="match status" value="1"/>
</dbReference>
<proteinExistence type="predicted"/>
<protein>
    <recommendedName>
        <fullName evidence="1">Formyl transferase N-terminal domain-containing protein</fullName>
    </recommendedName>
</protein>
<name>A0A383F4P5_9ZZZZ</name>
<dbReference type="AlphaFoldDB" id="A0A383F4P5"/>
<sequence length="90" mass="10626">MDIYDKLFKNYQNGEVFIIRRKEDYSEEFVKTLNPDIILFYGWSWIISETIVNTYKCIMLHPSKLPKYRGGSPIQNQIIDGEIESAVTLF</sequence>
<dbReference type="GO" id="GO:0004479">
    <property type="term" value="F:methionyl-tRNA formyltransferase activity"/>
    <property type="evidence" value="ECO:0007669"/>
    <property type="project" value="TreeGrafter"/>
</dbReference>
<dbReference type="PANTHER" id="PTHR11138">
    <property type="entry name" value="METHIONYL-TRNA FORMYLTRANSFERASE"/>
    <property type="match status" value="1"/>
</dbReference>
<dbReference type="InterPro" id="IPR036477">
    <property type="entry name" value="Formyl_transf_N_sf"/>
</dbReference>
<feature type="domain" description="Formyl transferase N-terminal" evidence="1">
    <location>
        <begin position="27"/>
        <end position="88"/>
    </location>
</feature>
<evidence type="ECO:0000259" key="1">
    <source>
        <dbReference type="Pfam" id="PF00551"/>
    </source>
</evidence>